<dbReference type="AlphaFoldDB" id="A0A814H6N2"/>
<proteinExistence type="predicted"/>
<feature type="transmembrane region" description="Helical" evidence="1">
    <location>
        <begin position="68"/>
        <end position="96"/>
    </location>
</feature>
<organism evidence="2 4">
    <name type="scientific">Rotaria sordida</name>
    <dbReference type="NCBI Taxonomy" id="392033"/>
    <lineage>
        <taxon>Eukaryota</taxon>
        <taxon>Metazoa</taxon>
        <taxon>Spiralia</taxon>
        <taxon>Gnathifera</taxon>
        <taxon>Rotifera</taxon>
        <taxon>Eurotatoria</taxon>
        <taxon>Bdelloidea</taxon>
        <taxon>Philodinida</taxon>
        <taxon>Philodinidae</taxon>
        <taxon>Rotaria</taxon>
    </lineage>
</organism>
<accession>A0A814H6N2</accession>
<dbReference type="EMBL" id="CAJNOL010000525">
    <property type="protein sequence ID" value="CAF1102413.1"/>
    <property type="molecule type" value="Genomic_DNA"/>
</dbReference>
<dbReference type="SUPFAM" id="SSF56399">
    <property type="entry name" value="ADP-ribosylation"/>
    <property type="match status" value="1"/>
</dbReference>
<keyword evidence="1" id="KW-1133">Transmembrane helix</keyword>
<dbReference type="Gene3D" id="3.90.228.10">
    <property type="match status" value="1"/>
</dbReference>
<gene>
    <name evidence="3" type="ORF">JXQ802_LOCUS19274</name>
    <name evidence="2" type="ORF">PYM288_LOCUS14833</name>
</gene>
<evidence type="ECO:0000313" key="2">
    <source>
        <dbReference type="EMBL" id="CAF1005484.1"/>
    </source>
</evidence>
<feature type="transmembrane region" description="Helical" evidence="1">
    <location>
        <begin position="12"/>
        <end position="32"/>
    </location>
</feature>
<sequence>MCWWFYKSLPIFYGILTIYEVICGIFRLGIYYRFMQNGSYNYGKSLFDNGTISIARTTLSENRKVSQIVAGFIIDCISSLIPCMMGLFIIFIFLWFGYRILRLFCSCHHRARTNFHLRHLITNRRIQRFLLFNCNCPCYIARPKWRFLVRFLFITISIGLRVLAIILYATASTHTNDKFFSRTQKLSWICGITLPSSILTLLLDYYHYRVWWHYIPSCDQNPFHRRYLKKHRRFIPHHLMGAHRNEIQLWNEPCELRQFCFNQTLEHIMIFHYNTHTPTPRWCDVPNKDPLTTTYIGFHRTDAQAAVSIAYTDFRTSRTGRQMLGFGIYFARSSFHTQFKARRNGAVICAKILMGRVLEIENDELANVSNSDAWHQNFDTIYYRHPRNPLRDEFCIKSNEQILKWVMYIEPPFDTKVEQYGLHREFSDTLCNCI</sequence>
<feature type="transmembrane region" description="Helical" evidence="1">
    <location>
        <begin position="186"/>
        <end position="206"/>
    </location>
</feature>
<name>A0A814H6N2_9BILA</name>
<keyword evidence="1" id="KW-0472">Membrane</keyword>
<reference evidence="2" key="1">
    <citation type="submission" date="2021-02" db="EMBL/GenBank/DDBJ databases">
        <authorList>
            <person name="Nowell W R."/>
        </authorList>
    </citation>
    <scope>NUCLEOTIDE SEQUENCE</scope>
</reference>
<evidence type="ECO:0000256" key="1">
    <source>
        <dbReference type="SAM" id="Phobius"/>
    </source>
</evidence>
<evidence type="ECO:0000313" key="4">
    <source>
        <dbReference type="Proteomes" id="UP000663854"/>
    </source>
</evidence>
<keyword evidence="1" id="KW-0812">Transmembrane</keyword>
<evidence type="ECO:0000313" key="5">
    <source>
        <dbReference type="Proteomes" id="UP000663870"/>
    </source>
</evidence>
<evidence type="ECO:0000313" key="3">
    <source>
        <dbReference type="EMBL" id="CAF1102413.1"/>
    </source>
</evidence>
<keyword evidence="5" id="KW-1185">Reference proteome</keyword>
<dbReference type="EMBL" id="CAJNOH010000339">
    <property type="protein sequence ID" value="CAF1005484.1"/>
    <property type="molecule type" value="Genomic_DNA"/>
</dbReference>
<dbReference type="Proteomes" id="UP000663870">
    <property type="component" value="Unassembled WGS sequence"/>
</dbReference>
<feature type="transmembrane region" description="Helical" evidence="1">
    <location>
        <begin position="147"/>
        <end position="171"/>
    </location>
</feature>
<protein>
    <recommendedName>
        <fullName evidence="6">PARP catalytic domain-containing protein</fullName>
    </recommendedName>
</protein>
<evidence type="ECO:0008006" key="6">
    <source>
        <dbReference type="Google" id="ProtNLM"/>
    </source>
</evidence>
<dbReference type="Proteomes" id="UP000663854">
    <property type="component" value="Unassembled WGS sequence"/>
</dbReference>
<comment type="caution">
    <text evidence="2">The sequence shown here is derived from an EMBL/GenBank/DDBJ whole genome shotgun (WGS) entry which is preliminary data.</text>
</comment>